<name>A0AAC9HU81_9PSEU</name>
<accession>A0AAC9HU81</accession>
<organism evidence="1 2">
    <name type="scientific">Actinoalloteichus hymeniacidonis</name>
    <dbReference type="NCBI Taxonomy" id="340345"/>
    <lineage>
        <taxon>Bacteria</taxon>
        <taxon>Bacillati</taxon>
        <taxon>Actinomycetota</taxon>
        <taxon>Actinomycetes</taxon>
        <taxon>Pseudonocardiales</taxon>
        <taxon>Pseudonocardiaceae</taxon>
        <taxon>Actinoalloteichus</taxon>
    </lineage>
</organism>
<keyword evidence="2" id="KW-1185">Reference proteome</keyword>
<protein>
    <submittedName>
        <fullName evidence="1">Uncharacterized protein</fullName>
    </submittedName>
</protein>
<dbReference type="AlphaFoldDB" id="A0AAC9HU81"/>
<evidence type="ECO:0000313" key="2">
    <source>
        <dbReference type="Proteomes" id="UP000095210"/>
    </source>
</evidence>
<dbReference type="Proteomes" id="UP000095210">
    <property type="component" value="Chromosome"/>
</dbReference>
<evidence type="ECO:0000313" key="1">
    <source>
        <dbReference type="EMBL" id="AOS65543.1"/>
    </source>
</evidence>
<gene>
    <name evidence="1" type="ORF">TL08_23815</name>
</gene>
<proteinExistence type="predicted"/>
<dbReference type="KEGG" id="ahm:TL08_23815"/>
<sequence length="81" mass="8896">MNGIGALDHRHTGPRLLLVRYLPGLVGETARLVHVCPAPHEAEGIPEVLTAYCSERFERGDVELLEGMSGMPCTWCLLRSP</sequence>
<dbReference type="RefSeq" id="WP_069852199.1">
    <property type="nucleotide sequence ID" value="NZ_CP014859.1"/>
</dbReference>
<reference evidence="2" key="1">
    <citation type="submission" date="2016-03" db="EMBL/GenBank/DDBJ databases">
        <title>Complete genome sequence of the type strain Actinoalloteichus hymeniacidonis DSM 45092.</title>
        <authorList>
            <person name="Schaffert L."/>
            <person name="Albersmeier A."/>
            <person name="Winkler A."/>
            <person name="Kalinowski J."/>
            <person name="Zotchev S."/>
            <person name="Ruckert C."/>
        </authorList>
    </citation>
    <scope>NUCLEOTIDE SEQUENCE [LARGE SCALE GENOMIC DNA]</scope>
    <source>
        <strain evidence="2">HPA177(T) (DSM 45092(T))</strain>
    </source>
</reference>
<dbReference type="EMBL" id="CP014859">
    <property type="protein sequence ID" value="AOS65543.1"/>
    <property type="molecule type" value="Genomic_DNA"/>
</dbReference>